<reference evidence="3 4" key="1">
    <citation type="submission" date="2020-11" db="EMBL/GenBank/DDBJ databases">
        <authorList>
            <person name="Wallbank WR R."/>
            <person name="Pardo Diaz C."/>
            <person name="Kozak K."/>
            <person name="Martin S."/>
            <person name="Jiggins C."/>
            <person name="Moest M."/>
            <person name="Warren A I."/>
            <person name="Generalovic N T."/>
            <person name="Byers J.R.P. K."/>
            <person name="Montejo-Kovacevich G."/>
            <person name="Yen C E."/>
        </authorList>
    </citation>
    <scope>NUCLEOTIDE SEQUENCE [LARGE SCALE GENOMIC DNA]</scope>
</reference>
<feature type="region of interest" description="Disordered" evidence="2">
    <location>
        <begin position="1166"/>
        <end position="1192"/>
    </location>
</feature>
<organism evidence="3 4">
    <name type="scientific">Hermetia illucens</name>
    <name type="common">Black soldier fly</name>
    <dbReference type="NCBI Taxonomy" id="343691"/>
    <lineage>
        <taxon>Eukaryota</taxon>
        <taxon>Metazoa</taxon>
        <taxon>Ecdysozoa</taxon>
        <taxon>Arthropoda</taxon>
        <taxon>Hexapoda</taxon>
        <taxon>Insecta</taxon>
        <taxon>Pterygota</taxon>
        <taxon>Neoptera</taxon>
        <taxon>Endopterygota</taxon>
        <taxon>Diptera</taxon>
        <taxon>Brachycera</taxon>
        <taxon>Stratiomyomorpha</taxon>
        <taxon>Stratiomyidae</taxon>
        <taxon>Hermetiinae</taxon>
        <taxon>Hermetia</taxon>
    </lineage>
</organism>
<feature type="compositionally biased region" description="Basic and acidic residues" evidence="2">
    <location>
        <begin position="318"/>
        <end position="328"/>
    </location>
</feature>
<feature type="region of interest" description="Disordered" evidence="2">
    <location>
        <begin position="215"/>
        <end position="253"/>
    </location>
</feature>
<dbReference type="OrthoDB" id="6020087at2759"/>
<evidence type="ECO:0008006" key="5">
    <source>
        <dbReference type="Google" id="ProtNLM"/>
    </source>
</evidence>
<keyword evidence="4" id="KW-1185">Reference proteome</keyword>
<evidence type="ECO:0000313" key="3">
    <source>
        <dbReference type="EMBL" id="CAD7078665.1"/>
    </source>
</evidence>
<dbReference type="InterPro" id="IPR026306">
    <property type="entry name" value="RSBN1/Dpy-2/CEP530"/>
</dbReference>
<proteinExistence type="inferred from homology"/>
<gene>
    <name evidence="3" type="ORF">HERILL_LOCUS1920</name>
</gene>
<feature type="compositionally biased region" description="Basic and acidic residues" evidence="2">
    <location>
        <begin position="239"/>
        <end position="253"/>
    </location>
</feature>
<protein>
    <recommendedName>
        <fullName evidence="5">Round spermatid basic protein 1-like protein</fullName>
    </recommendedName>
</protein>
<feature type="compositionally biased region" description="Polar residues" evidence="2">
    <location>
        <begin position="329"/>
        <end position="342"/>
    </location>
</feature>
<dbReference type="Proteomes" id="UP000594454">
    <property type="component" value="Chromosome 1"/>
</dbReference>
<feature type="region of interest" description="Disordered" evidence="2">
    <location>
        <begin position="75"/>
        <end position="183"/>
    </location>
</feature>
<dbReference type="EMBL" id="LR899009">
    <property type="protein sequence ID" value="CAD7078665.1"/>
    <property type="molecule type" value="Genomic_DNA"/>
</dbReference>
<feature type="compositionally biased region" description="Low complexity" evidence="2">
    <location>
        <begin position="394"/>
        <end position="405"/>
    </location>
</feature>
<feature type="compositionally biased region" description="Polar residues" evidence="2">
    <location>
        <begin position="174"/>
        <end position="183"/>
    </location>
</feature>
<feature type="region of interest" description="Disordered" evidence="2">
    <location>
        <begin position="368"/>
        <end position="405"/>
    </location>
</feature>
<dbReference type="PANTHER" id="PTHR13354:SF11">
    <property type="entry name" value="LYSINE-SPECIFIC DEMETHYLASE 9"/>
    <property type="match status" value="1"/>
</dbReference>
<accession>A0A7R8UD99</accession>
<feature type="region of interest" description="Disordered" evidence="2">
    <location>
        <begin position="834"/>
        <end position="1014"/>
    </location>
</feature>
<feature type="compositionally biased region" description="Basic and acidic residues" evidence="2">
    <location>
        <begin position="955"/>
        <end position="981"/>
    </location>
</feature>
<evidence type="ECO:0000256" key="1">
    <source>
        <dbReference type="ARBA" id="ARBA00010560"/>
    </source>
</evidence>
<feature type="compositionally biased region" description="Basic and acidic residues" evidence="2">
    <location>
        <begin position="852"/>
        <end position="896"/>
    </location>
</feature>
<sequence length="1213" mass="137634">MQETPRNLQEGVYFCNDPEFVVNSVENDLPGSSGNNDTRHFRHFDESKKCEIGIMPGGDGLIRCKSPKNLSLQCPNPDILQKQSTDRNVSPIREILYPEKTSSKDTSRKHQKKGDHRDKEHTKKKKHKDRERSYERDRNRSCNREKDRYRKSKEKLSDNDRYKCGAGRRHSSESIKSYTSKTSIESHGGFFEEKVNMNALGLDSNITQITRFTRESASEHETNRIQVNTSKVESSLLDKSMDGRKKDDDPADKTKAVVNEIESEKRTIENTSICKLVPSISFDHNYEVTFPNLLKVDKSREEISRVLDFEKWNNKDENKRVTENKENSESSSGTTLNNNAVPSVTEADQKSRMGNNIAITRNLKTSLAASSTSATNHPTNNTASRSNNSHHQKSSSSRRSSRSSDCSKCYRRSKIRKANVACQTVKPELQVEPLKLAIPNRDLNCNRNGLEHLKYGQFFRIEVHANGGATIIHMYQDEIDKLTPDEMEELVEEFFQIAFAEDENGHAHHVMAIVHDAAAYLPDLLEHMAENYPTLTVKAGVLGRNSDIETCTMSQYNEQVVKNYSHGTFRYGPLHQISLVGKVHEEVGGYFPDLLGRIEKNPFLKKTMPWGAKSILQTDPRMSNDGPILWIRAGEQLVPTAELSKTPMKRQRTRINELKNLQYLPRLSEARETMIEDRTKAHADHVGHGYDRMTTAAVGVLKAVHCGNKYTQNRVTKDVVAFSAQDFAYLVEILQLDLHEPPISQCVQWIEDAKLNQLRREGIRYARIQLYDNDIYFLPRNIIHQFRTVTAVTSIAWHLRLREYYPGQEVINEKNNPVLAEPPHYKEKQTILPHPIILEDKKSNTPHKRSHDGKLRKDKKELEKRRSSESGAEDMPKQTETKTNRKTGEFVKETNKASDNIKNSKKAAIDCGKSRQKSTAHELQKKKMVDEAIIDMRKLVPEHKIHKSSRSHSSSHGERRTSSGHHSHIDKQKIRISDHRSKSQSKHRKSTSSVLEHTAPGCSKAVSQSPGKLKAEYSKERIKFNEQISYRLPEPLPRMPTNLLTESNSSSNLIPILENKVYRQESSLNITTPLQTSLPLCGILTLDVENTLSSPLSTTPPHFPLPPPAINDPMSSSNQITQSMEVYSRFENNHRQSLDSNADSLAISTTSQEQSSLVHIGSYQRNASKDSRLLPGPNTNCNTSDPPSPDLLTSIMASMDSTTTANRNISATY</sequence>
<dbReference type="InParanoid" id="A0A7R8UD99"/>
<dbReference type="PANTHER" id="PTHR13354">
    <property type="entry name" value="ROUND SPERMATID BASIC PROTEIN 1"/>
    <property type="match status" value="1"/>
</dbReference>
<name>A0A7R8UD99_HERIL</name>
<feature type="compositionally biased region" description="Polar residues" evidence="2">
    <location>
        <begin position="224"/>
        <end position="233"/>
    </location>
</feature>
<dbReference type="AlphaFoldDB" id="A0A7R8UD99"/>
<feature type="compositionally biased region" description="Basic and acidic residues" evidence="2">
    <location>
        <begin position="919"/>
        <end position="943"/>
    </location>
</feature>
<dbReference type="GO" id="GO:0005634">
    <property type="term" value="C:nucleus"/>
    <property type="evidence" value="ECO:0007669"/>
    <property type="project" value="InterPro"/>
</dbReference>
<feature type="compositionally biased region" description="Basic and acidic residues" evidence="2">
    <location>
        <begin position="130"/>
        <end position="163"/>
    </location>
</feature>
<evidence type="ECO:0000256" key="2">
    <source>
        <dbReference type="SAM" id="MobiDB-lite"/>
    </source>
</evidence>
<comment type="similarity">
    <text evidence="1">Belongs to the round spermatid basic protein 1 family.</text>
</comment>
<feature type="region of interest" description="Disordered" evidence="2">
    <location>
        <begin position="318"/>
        <end position="355"/>
    </location>
</feature>
<evidence type="ECO:0000313" key="4">
    <source>
        <dbReference type="Proteomes" id="UP000594454"/>
    </source>
</evidence>